<dbReference type="PANTHER" id="PTHR47429">
    <property type="entry name" value="PROTEIN TWIN LOV 1"/>
    <property type="match status" value="1"/>
</dbReference>
<dbReference type="PROSITE" id="PS50112">
    <property type="entry name" value="PAS"/>
    <property type="match status" value="1"/>
</dbReference>
<gene>
    <name evidence="6" type="ORF">GK108_05025</name>
</gene>
<dbReference type="InterPro" id="IPR000014">
    <property type="entry name" value="PAS"/>
</dbReference>
<organism evidence="6 7">
    <name type="scientific">Spirosoma terrae</name>
    <dbReference type="NCBI Taxonomy" id="1968276"/>
    <lineage>
        <taxon>Bacteria</taxon>
        <taxon>Pseudomonadati</taxon>
        <taxon>Bacteroidota</taxon>
        <taxon>Cytophagia</taxon>
        <taxon>Cytophagales</taxon>
        <taxon>Cytophagaceae</taxon>
        <taxon>Spirosoma</taxon>
    </lineage>
</organism>
<dbReference type="NCBIfam" id="TIGR00229">
    <property type="entry name" value="sensory_box"/>
    <property type="match status" value="1"/>
</dbReference>
<evidence type="ECO:0000313" key="6">
    <source>
        <dbReference type="EMBL" id="NDU94228.1"/>
    </source>
</evidence>
<keyword evidence="7" id="KW-1185">Reference proteome</keyword>
<evidence type="ECO:0000256" key="3">
    <source>
        <dbReference type="ARBA" id="ARBA00022991"/>
    </source>
</evidence>
<keyword evidence="2" id="KW-0288">FMN</keyword>
<feature type="domain" description="PAS" evidence="4">
    <location>
        <begin position="80"/>
        <end position="135"/>
    </location>
</feature>
<dbReference type="PANTHER" id="PTHR47429:SF2">
    <property type="entry name" value="PROTEIN TWIN LOV 1"/>
    <property type="match status" value="1"/>
</dbReference>
<dbReference type="AlphaFoldDB" id="A0A6L9L7C9"/>
<dbReference type="PROSITE" id="PS50113">
    <property type="entry name" value="PAC"/>
    <property type="match status" value="1"/>
</dbReference>
<feature type="domain" description="PAC" evidence="5">
    <location>
        <begin position="136"/>
        <end position="179"/>
    </location>
</feature>
<dbReference type="CDD" id="cd00130">
    <property type="entry name" value="PAS"/>
    <property type="match status" value="1"/>
</dbReference>
<evidence type="ECO:0000259" key="4">
    <source>
        <dbReference type="PROSITE" id="PS50112"/>
    </source>
</evidence>
<comment type="caution">
    <text evidence="6">The sequence shown here is derived from an EMBL/GenBank/DDBJ whole genome shotgun (WGS) entry which is preliminary data.</text>
</comment>
<evidence type="ECO:0000256" key="2">
    <source>
        <dbReference type="ARBA" id="ARBA00022643"/>
    </source>
</evidence>
<name>A0A6L9L7C9_9BACT</name>
<accession>A0A6L9L7C9</accession>
<dbReference type="SUPFAM" id="SSF55785">
    <property type="entry name" value="PYP-like sensor domain (PAS domain)"/>
    <property type="match status" value="1"/>
</dbReference>
<dbReference type="RefSeq" id="WP_163943674.1">
    <property type="nucleotide sequence ID" value="NZ_JAAFZH010000001.1"/>
</dbReference>
<sequence length="179" mass="20537">MLISESYAEMVGQAYNRSQREGKRSYPAACFELSLLAHAQAQYRRKEIELLHQLGEQFHWLMPRRQRNGYTQKLMAGATLVLTDATKTILWTSQNFLAMTGYSPKEAIGKTPKILQGPDTDPATLRRMRETLQQANSVKADLLNYRKGGEPYICRLQIDPIYDYDGNLTHFLAIEHEIT</sequence>
<dbReference type="Proteomes" id="UP000474175">
    <property type="component" value="Unassembled WGS sequence"/>
</dbReference>
<protein>
    <submittedName>
        <fullName evidence="6">PAS domain-containing protein</fullName>
    </submittedName>
</protein>
<proteinExistence type="predicted"/>
<dbReference type="Pfam" id="PF13426">
    <property type="entry name" value="PAS_9"/>
    <property type="match status" value="1"/>
</dbReference>
<keyword evidence="1" id="KW-0285">Flavoprotein</keyword>
<dbReference type="EMBL" id="JAAFZH010000001">
    <property type="protein sequence ID" value="NDU94228.1"/>
    <property type="molecule type" value="Genomic_DNA"/>
</dbReference>
<evidence type="ECO:0000259" key="5">
    <source>
        <dbReference type="PROSITE" id="PS50113"/>
    </source>
</evidence>
<keyword evidence="3" id="KW-0157">Chromophore</keyword>
<reference evidence="6 7" key="1">
    <citation type="submission" date="2020-02" db="EMBL/GenBank/DDBJ databases">
        <title>Draft genome sequence of two Spirosoma agri KCTC 52727 and Spirosoma terrae KCTC 52035.</title>
        <authorList>
            <person name="Rojas J."/>
            <person name="Ambika Manirajan B."/>
            <person name="Suarez C."/>
            <person name="Ratering S."/>
            <person name="Schnell S."/>
        </authorList>
    </citation>
    <scope>NUCLEOTIDE SEQUENCE [LARGE SCALE GENOMIC DNA]</scope>
    <source>
        <strain evidence="6 7">KCTC 52035</strain>
    </source>
</reference>
<dbReference type="Gene3D" id="3.30.450.20">
    <property type="entry name" value="PAS domain"/>
    <property type="match status" value="1"/>
</dbReference>
<evidence type="ECO:0000313" key="7">
    <source>
        <dbReference type="Proteomes" id="UP000474175"/>
    </source>
</evidence>
<dbReference type="InterPro" id="IPR035965">
    <property type="entry name" value="PAS-like_dom_sf"/>
</dbReference>
<evidence type="ECO:0000256" key="1">
    <source>
        <dbReference type="ARBA" id="ARBA00022630"/>
    </source>
</evidence>
<dbReference type="InterPro" id="IPR000700">
    <property type="entry name" value="PAS-assoc_C"/>
</dbReference>